<dbReference type="Proteomes" id="UP000199628">
    <property type="component" value="Unassembled WGS sequence"/>
</dbReference>
<dbReference type="OrthoDB" id="7867876at2"/>
<dbReference type="STRING" id="639004.SAMN04488239_108164"/>
<feature type="transmembrane region" description="Helical" evidence="1">
    <location>
        <begin position="48"/>
        <end position="68"/>
    </location>
</feature>
<protein>
    <recommendedName>
        <fullName evidence="4">Tripartite tricarboxylate transporter TctB family protein</fullName>
    </recommendedName>
</protein>
<feature type="transmembrane region" description="Helical" evidence="1">
    <location>
        <begin position="122"/>
        <end position="143"/>
    </location>
</feature>
<sequence length="182" mass="19370">MSGYPKGNVLIGCSVIAFALITLLVWIPSDTATGIVETVRRRTVIGDAMAPSLAALFLLVGGLLLLTAERRAASQPLPSREAVVFALQIALILVVSLLLMRWTGPLAAALAGEEYRLLRDSYPWKLAGFILGGTVMVAALLVLAEQRLSLRVLVIALAAVIVLVAIYDLPFDDLLLPPNGDV</sequence>
<keyword evidence="1" id="KW-1133">Transmembrane helix</keyword>
<feature type="transmembrane region" description="Helical" evidence="1">
    <location>
        <begin position="150"/>
        <end position="167"/>
    </location>
</feature>
<feature type="transmembrane region" description="Helical" evidence="1">
    <location>
        <begin position="7"/>
        <end position="28"/>
    </location>
</feature>
<keyword evidence="3" id="KW-1185">Reference proteome</keyword>
<dbReference type="AlphaFoldDB" id="A0A1G6VWW3"/>
<dbReference type="EMBL" id="FMZV01000008">
    <property type="protein sequence ID" value="SDD57306.1"/>
    <property type="molecule type" value="Genomic_DNA"/>
</dbReference>
<dbReference type="RefSeq" id="WP_093032182.1">
    <property type="nucleotide sequence ID" value="NZ_FMZV01000008.1"/>
</dbReference>
<feature type="transmembrane region" description="Helical" evidence="1">
    <location>
        <begin position="80"/>
        <end position="102"/>
    </location>
</feature>
<evidence type="ECO:0000256" key="1">
    <source>
        <dbReference type="SAM" id="Phobius"/>
    </source>
</evidence>
<evidence type="ECO:0000313" key="2">
    <source>
        <dbReference type="EMBL" id="SDD57306.1"/>
    </source>
</evidence>
<reference evidence="3" key="1">
    <citation type="submission" date="2016-10" db="EMBL/GenBank/DDBJ databases">
        <authorList>
            <person name="Varghese N."/>
            <person name="Submissions S."/>
        </authorList>
    </citation>
    <scope>NUCLEOTIDE SEQUENCE [LARGE SCALE GENOMIC DNA]</scope>
    <source>
        <strain evidence="3">CGMCC 1.9108</strain>
    </source>
</reference>
<gene>
    <name evidence="2" type="ORF">SAMN04488239_108164</name>
</gene>
<keyword evidence="1" id="KW-0472">Membrane</keyword>
<organism evidence="2 3">
    <name type="scientific">Ruegeria marina</name>
    <dbReference type="NCBI Taxonomy" id="639004"/>
    <lineage>
        <taxon>Bacteria</taxon>
        <taxon>Pseudomonadati</taxon>
        <taxon>Pseudomonadota</taxon>
        <taxon>Alphaproteobacteria</taxon>
        <taxon>Rhodobacterales</taxon>
        <taxon>Roseobacteraceae</taxon>
        <taxon>Ruegeria</taxon>
    </lineage>
</organism>
<name>A0A1G6VWW3_9RHOB</name>
<keyword evidence="1" id="KW-0812">Transmembrane</keyword>
<accession>A0A1G6VWW3</accession>
<evidence type="ECO:0008006" key="4">
    <source>
        <dbReference type="Google" id="ProtNLM"/>
    </source>
</evidence>
<proteinExistence type="predicted"/>
<evidence type="ECO:0000313" key="3">
    <source>
        <dbReference type="Proteomes" id="UP000199628"/>
    </source>
</evidence>